<dbReference type="InterPro" id="IPR037185">
    <property type="entry name" value="EmrE-like"/>
</dbReference>
<dbReference type="SUPFAM" id="SSF103481">
    <property type="entry name" value="Multidrug resistance efflux transporter EmrE"/>
    <property type="match status" value="2"/>
</dbReference>
<dbReference type="Pfam" id="PF00892">
    <property type="entry name" value="EamA"/>
    <property type="match status" value="2"/>
</dbReference>
<feature type="domain" description="EamA" evidence="7">
    <location>
        <begin position="161"/>
        <end position="298"/>
    </location>
</feature>
<accession>A0A2H4ZQG9</accession>
<keyword evidence="4 5" id="KW-0472">Membrane</keyword>
<feature type="signal peptide" evidence="6">
    <location>
        <begin position="1"/>
        <end position="22"/>
    </location>
</feature>
<evidence type="ECO:0000256" key="4">
    <source>
        <dbReference type="ARBA" id="ARBA00023136"/>
    </source>
</evidence>
<comment type="subcellular location">
    <subcellularLocation>
        <location evidence="1">Membrane</location>
        <topology evidence="1">Multi-pass membrane protein</topology>
    </subcellularLocation>
</comment>
<feature type="transmembrane region" description="Helical" evidence="5">
    <location>
        <begin position="122"/>
        <end position="144"/>
    </location>
</feature>
<dbReference type="PANTHER" id="PTHR32322:SF2">
    <property type="entry name" value="EAMA DOMAIN-CONTAINING PROTEIN"/>
    <property type="match status" value="1"/>
</dbReference>
<feature type="domain" description="EamA" evidence="7">
    <location>
        <begin position="8"/>
        <end position="137"/>
    </location>
</feature>
<feature type="chain" id="PRO_5014141159" evidence="6">
    <location>
        <begin position="23"/>
        <end position="318"/>
    </location>
</feature>
<sequence length="318" mass="35013">MSKPVRWLLMVLPFALWGTSMAAMSPLLSTSGSLVLAWLRLVPAGILLILILPILGRSWRIAHTDRLWLLLFSLVDASFFQAMLAQGLKDTGAGLGSVLIDSQPLIVALLARTLFSEAINPIGWLGLLLGIFGIFLVGVPTPLLYQWWTQGPLTQEVYWSTGEIWMLGAALSMAIGTVISRYASRSSDPIAVTGWHMIIGGLPLVVLHRLGSPDGSFWPQWSLFEWGLMTYASLLGSALAYGLFFWFTKNEELTSFTSLTFLTPVFALLCGITILDEHLTSLQWVGVGLALTSVILVNQRRSLIQRISWFQPHDLGTS</sequence>
<evidence type="ECO:0000256" key="5">
    <source>
        <dbReference type="SAM" id="Phobius"/>
    </source>
</evidence>
<evidence type="ECO:0000256" key="1">
    <source>
        <dbReference type="ARBA" id="ARBA00004141"/>
    </source>
</evidence>
<keyword evidence="8" id="KW-0934">Plastid</keyword>
<feature type="transmembrane region" description="Helical" evidence="5">
    <location>
        <begin position="67"/>
        <end position="88"/>
    </location>
</feature>
<feature type="transmembrane region" description="Helical" evidence="5">
    <location>
        <begin position="228"/>
        <end position="247"/>
    </location>
</feature>
<feature type="transmembrane region" description="Helical" evidence="5">
    <location>
        <begin position="259"/>
        <end position="275"/>
    </location>
</feature>
<feature type="transmembrane region" description="Helical" evidence="5">
    <location>
        <begin position="281"/>
        <end position="298"/>
    </location>
</feature>
<feature type="transmembrane region" description="Helical" evidence="5">
    <location>
        <begin position="94"/>
        <end position="115"/>
    </location>
</feature>
<keyword evidence="2 5" id="KW-0812">Transmembrane</keyword>
<name>A0A2H4ZQG9_9EUKA</name>
<evidence type="ECO:0000256" key="6">
    <source>
        <dbReference type="SAM" id="SignalP"/>
    </source>
</evidence>
<gene>
    <name evidence="8" type="ORF">PLO_805</name>
</gene>
<protein>
    <submittedName>
        <fullName evidence="8">Putative SMR family transporter, possible pecM-like protein</fullName>
    </submittedName>
</protein>
<feature type="transmembrane region" description="Helical" evidence="5">
    <location>
        <begin position="164"/>
        <end position="183"/>
    </location>
</feature>
<dbReference type="InterPro" id="IPR000620">
    <property type="entry name" value="EamA_dom"/>
</dbReference>
<geneLocation type="plastid" evidence="8"/>
<dbReference type="PANTHER" id="PTHR32322">
    <property type="entry name" value="INNER MEMBRANE TRANSPORTER"/>
    <property type="match status" value="1"/>
</dbReference>
<evidence type="ECO:0000259" key="7">
    <source>
        <dbReference type="Pfam" id="PF00892"/>
    </source>
</evidence>
<feature type="transmembrane region" description="Helical" evidence="5">
    <location>
        <begin position="190"/>
        <end position="208"/>
    </location>
</feature>
<proteinExistence type="predicted"/>
<dbReference type="AlphaFoldDB" id="A0A2H4ZQG9"/>
<reference evidence="8" key="1">
    <citation type="submission" date="2017-10" db="EMBL/GenBank/DDBJ databases">
        <title>Paulinella longichromatophora chromatophore genome.</title>
        <authorList>
            <person name="Lhee D."/>
            <person name="Yoon H.S."/>
        </authorList>
    </citation>
    <scope>NUCLEOTIDE SEQUENCE</scope>
</reference>
<keyword evidence="3 5" id="KW-1133">Transmembrane helix</keyword>
<dbReference type="EMBL" id="MG264610">
    <property type="protein sequence ID" value="AUG32777.1"/>
    <property type="molecule type" value="Genomic_DNA"/>
</dbReference>
<organism evidence="8">
    <name type="scientific">Paulinella longichromatophora</name>
    <dbReference type="NCBI Taxonomy" id="1708747"/>
    <lineage>
        <taxon>Eukaryota</taxon>
        <taxon>Sar</taxon>
        <taxon>Rhizaria</taxon>
        <taxon>Cercozoa</taxon>
        <taxon>Imbricatea</taxon>
        <taxon>Silicofilosea</taxon>
        <taxon>Euglyphida</taxon>
        <taxon>Paulinellidae</taxon>
        <taxon>Paulinella</taxon>
    </lineage>
</organism>
<evidence type="ECO:0000256" key="3">
    <source>
        <dbReference type="ARBA" id="ARBA00022989"/>
    </source>
</evidence>
<dbReference type="GO" id="GO:0016020">
    <property type="term" value="C:membrane"/>
    <property type="evidence" value="ECO:0007669"/>
    <property type="project" value="UniProtKB-SubCell"/>
</dbReference>
<feature type="transmembrane region" description="Helical" evidence="5">
    <location>
        <begin position="32"/>
        <end position="55"/>
    </location>
</feature>
<keyword evidence="6" id="KW-0732">Signal</keyword>
<evidence type="ECO:0000256" key="2">
    <source>
        <dbReference type="ARBA" id="ARBA00022692"/>
    </source>
</evidence>
<dbReference type="InterPro" id="IPR050638">
    <property type="entry name" value="AA-Vitamin_Transporters"/>
</dbReference>
<evidence type="ECO:0000313" key="8">
    <source>
        <dbReference type="EMBL" id="AUG32777.1"/>
    </source>
</evidence>